<dbReference type="RefSeq" id="WP_034633993.1">
    <property type="nucleotide sequence ID" value="NZ_JRJU01000063.1"/>
</dbReference>
<protein>
    <recommendedName>
        <fullName evidence="1">Tubby C-terminal domain-containing protein</fullName>
    </recommendedName>
</protein>
<keyword evidence="3" id="KW-1185">Reference proteome</keyword>
<dbReference type="STRING" id="333138.LQ50_24665"/>
<accession>A0A0B0IE33</accession>
<gene>
    <name evidence="2" type="ORF">LQ50_24665</name>
</gene>
<sequence>MVQAIDAWSLRRKFHNTYTDKTQEKMVATEVNNIKLLNKKLEFETDGQTYLISKDSFDKRTTLSKGDEEIIWVEHDRALGPKTNYIKVLREDLDIKLALCILHAFEIGV</sequence>
<proteinExistence type="predicted"/>
<dbReference type="AlphaFoldDB" id="A0A0B0IE33"/>
<evidence type="ECO:0000313" key="2">
    <source>
        <dbReference type="EMBL" id="KHF37901.1"/>
    </source>
</evidence>
<organism evidence="2 3">
    <name type="scientific">Halalkalibacter okhensis</name>
    <dbReference type="NCBI Taxonomy" id="333138"/>
    <lineage>
        <taxon>Bacteria</taxon>
        <taxon>Bacillati</taxon>
        <taxon>Bacillota</taxon>
        <taxon>Bacilli</taxon>
        <taxon>Bacillales</taxon>
        <taxon>Bacillaceae</taxon>
        <taxon>Halalkalibacter</taxon>
    </lineage>
</organism>
<dbReference type="Pfam" id="PF23728">
    <property type="entry name" value="Tubby_C_like"/>
    <property type="match status" value="1"/>
</dbReference>
<dbReference type="EMBL" id="JRJU01000063">
    <property type="protein sequence ID" value="KHF37901.1"/>
    <property type="molecule type" value="Genomic_DNA"/>
</dbReference>
<reference evidence="2 3" key="1">
    <citation type="submission" date="2014-09" db="EMBL/GenBank/DDBJ databases">
        <title>Genome sequencing and annotation of Bacillus Okhensis strain Kh10-101T.</title>
        <authorList>
            <person name="Prakash J.S."/>
        </authorList>
    </citation>
    <scope>NUCLEOTIDE SEQUENCE [LARGE SCALE GENOMIC DNA]</scope>
    <source>
        <strain evidence="3">Kh10-101T</strain>
    </source>
</reference>
<dbReference type="Proteomes" id="UP000030832">
    <property type="component" value="Unassembled WGS sequence"/>
</dbReference>
<dbReference type="OrthoDB" id="2974581at2"/>
<evidence type="ECO:0000313" key="3">
    <source>
        <dbReference type="Proteomes" id="UP000030832"/>
    </source>
</evidence>
<dbReference type="InterPro" id="IPR056944">
    <property type="entry name" value="Tubby_C-like"/>
</dbReference>
<feature type="domain" description="Tubby C-terminal" evidence="1">
    <location>
        <begin position="2"/>
        <end position="108"/>
    </location>
</feature>
<comment type="caution">
    <text evidence="2">The sequence shown here is derived from an EMBL/GenBank/DDBJ whole genome shotgun (WGS) entry which is preliminary data.</text>
</comment>
<evidence type="ECO:0000259" key="1">
    <source>
        <dbReference type="Pfam" id="PF23728"/>
    </source>
</evidence>
<name>A0A0B0IE33_9BACI</name>